<protein>
    <submittedName>
        <fullName evidence="2">Uncharacterized protein</fullName>
    </submittedName>
</protein>
<dbReference type="AlphaFoldDB" id="A0A026WVG0"/>
<feature type="compositionally biased region" description="Acidic residues" evidence="1">
    <location>
        <begin position="10"/>
        <end position="21"/>
    </location>
</feature>
<accession>A0A026WVG0</accession>
<feature type="region of interest" description="Disordered" evidence="1">
    <location>
        <begin position="1"/>
        <end position="62"/>
    </location>
</feature>
<reference evidence="2 3" key="1">
    <citation type="journal article" date="2014" name="Curr. Biol.">
        <title>The genome of the clonal raider ant Cerapachys biroi.</title>
        <authorList>
            <person name="Oxley P.R."/>
            <person name="Ji L."/>
            <person name="Fetter-Pruneda I."/>
            <person name="McKenzie S.K."/>
            <person name="Li C."/>
            <person name="Hu H."/>
            <person name="Zhang G."/>
            <person name="Kronauer D.J."/>
        </authorList>
    </citation>
    <scope>NUCLEOTIDE SEQUENCE [LARGE SCALE GENOMIC DNA]</scope>
</reference>
<keyword evidence="3" id="KW-1185">Reference proteome</keyword>
<evidence type="ECO:0000313" key="2">
    <source>
        <dbReference type="EMBL" id="EZA60025.1"/>
    </source>
</evidence>
<sequence length="158" mass="18150">MRLEIAVTYTEEEEQEEEEEETKPRRQGRQAECFETVRSSSRRPRETETEREGREDGKDRERDEEDFVIIVVVVVGNGGNECTGRDLDNRGALPFSRHSSKSTQVWVDCTVQQATRVYIQRTGCGTKGCGLFHDEKKLRAAGEESRRPISNLRIPKTM</sequence>
<evidence type="ECO:0000313" key="3">
    <source>
        <dbReference type="Proteomes" id="UP000053097"/>
    </source>
</evidence>
<gene>
    <name evidence="2" type="ORF">X777_15307</name>
</gene>
<organism evidence="2 3">
    <name type="scientific">Ooceraea biroi</name>
    <name type="common">Clonal raider ant</name>
    <name type="synonym">Cerapachys biroi</name>
    <dbReference type="NCBI Taxonomy" id="2015173"/>
    <lineage>
        <taxon>Eukaryota</taxon>
        <taxon>Metazoa</taxon>
        <taxon>Ecdysozoa</taxon>
        <taxon>Arthropoda</taxon>
        <taxon>Hexapoda</taxon>
        <taxon>Insecta</taxon>
        <taxon>Pterygota</taxon>
        <taxon>Neoptera</taxon>
        <taxon>Endopterygota</taxon>
        <taxon>Hymenoptera</taxon>
        <taxon>Apocrita</taxon>
        <taxon>Aculeata</taxon>
        <taxon>Formicoidea</taxon>
        <taxon>Formicidae</taxon>
        <taxon>Dorylinae</taxon>
        <taxon>Ooceraea</taxon>
    </lineage>
</organism>
<name>A0A026WVG0_OOCBI</name>
<evidence type="ECO:0000256" key="1">
    <source>
        <dbReference type="SAM" id="MobiDB-lite"/>
    </source>
</evidence>
<feature type="compositionally biased region" description="Basic and acidic residues" evidence="1">
    <location>
        <begin position="43"/>
        <end position="61"/>
    </location>
</feature>
<dbReference type="EMBL" id="KK107085">
    <property type="protein sequence ID" value="EZA60025.1"/>
    <property type="molecule type" value="Genomic_DNA"/>
</dbReference>
<proteinExistence type="predicted"/>
<dbReference type="Proteomes" id="UP000053097">
    <property type="component" value="Unassembled WGS sequence"/>
</dbReference>